<comment type="caution">
    <text evidence="8">The sequence shown here is derived from an EMBL/GenBank/DDBJ whole genome shotgun (WGS) entry which is preliminary data.</text>
</comment>
<organism evidence="8 9">
    <name type="scientific">Rhynchophorus ferrugineus</name>
    <name type="common">Red palm weevil</name>
    <name type="synonym">Curculio ferrugineus</name>
    <dbReference type="NCBI Taxonomy" id="354439"/>
    <lineage>
        <taxon>Eukaryota</taxon>
        <taxon>Metazoa</taxon>
        <taxon>Ecdysozoa</taxon>
        <taxon>Arthropoda</taxon>
        <taxon>Hexapoda</taxon>
        <taxon>Insecta</taxon>
        <taxon>Pterygota</taxon>
        <taxon>Neoptera</taxon>
        <taxon>Endopterygota</taxon>
        <taxon>Coleoptera</taxon>
        <taxon>Polyphaga</taxon>
        <taxon>Cucujiformia</taxon>
        <taxon>Curculionidae</taxon>
        <taxon>Dryophthorinae</taxon>
        <taxon>Rhynchophorus</taxon>
    </lineage>
</organism>
<keyword evidence="5" id="KW-0131">Cell cycle</keyword>
<proteinExistence type="predicted"/>
<evidence type="ECO:0000256" key="4">
    <source>
        <dbReference type="ARBA" id="ARBA00022786"/>
    </source>
</evidence>
<dbReference type="InterPro" id="IPR024977">
    <property type="entry name" value="Apc4-like_WD40_dom"/>
</dbReference>
<dbReference type="GO" id="GO:0034399">
    <property type="term" value="C:nuclear periphery"/>
    <property type="evidence" value="ECO:0007669"/>
    <property type="project" value="TreeGrafter"/>
</dbReference>
<dbReference type="Pfam" id="PF12894">
    <property type="entry name" value="ANAPC4_WD40"/>
    <property type="match status" value="1"/>
</dbReference>
<evidence type="ECO:0000313" key="9">
    <source>
        <dbReference type="Proteomes" id="UP000625711"/>
    </source>
</evidence>
<dbReference type="GO" id="GO:0031145">
    <property type="term" value="P:anaphase-promoting complex-dependent catabolic process"/>
    <property type="evidence" value="ECO:0007669"/>
    <property type="project" value="InterPro"/>
</dbReference>
<sequence>MYPKIRQLEEKNVANEINHMVWSNRMDLVALSNVKGEVTLHRLTWTKAWSLAPPKDNCTVDGIAWRPDGKVLAIAYNNGNILLINVETRAIILSFEVPGEVSYISWVQEKTEAKFQDIYNSTETEHEILKSIDLSKPYLKDPPPVSHLEGSINFEDIKGLTSFLQDQSEFNLLVVGTKQGFVQLRVFGCWKCLNLRVTEYIGHQCSVENVHFTEDLSKLLVTVKHEDNITTVLYKSTVFKTHNIELYQVTMKYIKLYELILYLTKILTNITETWESILLEFDQKLSKYASRVPEGGVTADFLELLMFGTFTEQMEEFLIHDLTKKGLEKFGQTMEISYSNIQSYLFRHIIKFAQNGTYHLGELKGMSNFEERYG</sequence>
<dbReference type="Pfam" id="PF12896">
    <property type="entry name" value="ANAPC4"/>
    <property type="match status" value="1"/>
</dbReference>
<evidence type="ECO:0000256" key="5">
    <source>
        <dbReference type="ARBA" id="ARBA00023306"/>
    </source>
</evidence>
<evidence type="ECO:0000259" key="6">
    <source>
        <dbReference type="Pfam" id="PF12894"/>
    </source>
</evidence>
<dbReference type="GO" id="GO:0051301">
    <property type="term" value="P:cell division"/>
    <property type="evidence" value="ECO:0007669"/>
    <property type="project" value="UniProtKB-KW"/>
</dbReference>
<dbReference type="EMBL" id="JAACXV010008964">
    <property type="protein sequence ID" value="KAF7275848.1"/>
    <property type="molecule type" value="Genomic_DNA"/>
</dbReference>
<feature type="domain" description="Anaphase-promoting complex subunit 4-like WD40" evidence="6">
    <location>
        <begin position="20"/>
        <end position="108"/>
    </location>
</feature>
<feature type="domain" description="Anaphase-promoting complex subunit 4 long" evidence="7">
    <location>
        <begin position="234"/>
        <end position="373"/>
    </location>
</feature>
<reference evidence="8" key="1">
    <citation type="submission" date="2020-08" db="EMBL/GenBank/DDBJ databases">
        <title>Genome sequencing and assembly of the red palm weevil Rhynchophorus ferrugineus.</title>
        <authorList>
            <person name="Dias G.B."/>
            <person name="Bergman C.M."/>
            <person name="Manee M."/>
        </authorList>
    </citation>
    <scope>NUCLEOTIDE SEQUENCE</scope>
    <source>
        <strain evidence="8">AA-2017</strain>
        <tissue evidence="8">Whole larva</tissue>
    </source>
</reference>
<dbReference type="Proteomes" id="UP000625711">
    <property type="component" value="Unassembled WGS sequence"/>
</dbReference>
<dbReference type="SUPFAM" id="SSF50978">
    <property type="entry name" value="WD40 repeat-like"/>
    <property type="match status" value="1"/>
</dbReference>
<dbReference type="PANTHER" id="PTHR13260:SF0">
    <property type="entry name" value="ANAPHASE-PROMOTING COMPLEX SUBUNIT 4"/>
    <property type="match status" value="1"/>
</dbReference>
<keyword evidence="9" id="KW-1185">Reference proteome</keyword>
<evidence type="ECO:0000313" key="8">
    <source>
        <dbReference type="EMBL" id="KAF7275848.1"/>
    </source>
</evidence>
<evidence type="ECO:0000256" key="3">
    <source>
        <dbReference type="ARBA" id="ARBA00022776"/>
    </source>
</evidence>
<keyword evidence="4" id="KW-0833">Ubl conjugation pathway</keyword>
<feature type="non-terminal residue" evidence="8">
    <location>
        <position position="1"/>
    </location>
</feature>
<dbReference type="InterPro" id="IPR036322">
    <property type="entry name" value="WD40_repeat_dom_sf"/>
</dbReference>
<evidence type="ECO:0000259" key="7">
    <source>
        <dbReference type="Pfam" id="PF12896"/>
    </source>
</evidence>
<protein>
    <recommendedName>
        <fullName evidence="1">Anaphase-promoting complex subunit 4</fullName>
    </recommendedName>
</protein>
<name>A0A834M9M6_RHYFE</name>
<dbReference type="PANTHER" id="PTHR13260">
    <property type="entry name" value="ANAPHASE PROMOTING COMPLEX SUBUNIT 4 APC4"/>
    <property type="match status" value="1"/>
</dbReference>
<accession>A0A834M9M6</accession>
<dbReference type="InterPro" id="IPR024790">
    <property type="entry name" value="APC4_long_dom"/>
</dbReference>
<dbReference type="OrthoDB" id="2110451at2759"/>
<dbReference type="AlphaFoldDB" id="A0A834M9M6"/>
<evidence type="ECO:0000256" key="2">
    <source>
        <dbReference type="ARBA" id="ARBA00022618"/>
    </source>
</evidence>
<evidence type="ECO:0000256" key="1">
    <source>
        <dbReference type="ARBA" id="ARBA00016067"/>
    </source>
</evidence>
<dbReference type="Gene3D" id="2.130.10.10">
    <property type="entry name" value="YVTN repeat-like/Quinoprotein amine dehydrogenase"/>
    <property type="match status" value="1"/>
</dbReference>
<gene>
    <name evidence="8" type="ORF">GWI33_011210</name>
</gene>
<keyword evidence="3" id="KW-0498">Mitosis</keyword>
<dbReference type="InterPro" id="IPR015943">
    <property type="entry name" value="WD40/YVTN_repeat-like_dom_sf"/>
</dbReference>
<dbReference type="InterPro" id="IPR024789">
    <property type="entry name" value="APC4"/>
</dbReference>
<keyword evidence="2" id="KW-0132">Cell division</keyword>
<dbReference type="GO" id="GO:0070979">
    <property type="term" value="P:protein K11-linked ubiquitination"/>
    <property type="evidence" value="ECO:0007669"/>
    <property type="project" value="TreeGrafter"/>
</dbReference>
<dbReference type="GO" id="GO:0005680">
    <property type="term" value="C:anaphase-promoting complex"/>
    <property type="evidence" value="ECO:0007669"/>
    <property type="project" value="InterPro"/>
</dbReference>